<sequence>MRNCTLPWPALPCAGGKWQDWCFLASARVMRRAPRQLCCWIFHQLARLLRREDQFHQMPTMAFFIEEGLMVSGEESCVCSVP</sequence>
<name>A0A8B9SAJ2_APTOW</name>
<evidence type="ECO:0000313" key="1">
    <source>
        <dbReference type="Ensembl" id="ENSAOWP00000016718.1"/>
    </source>
</evidence>
<evidence type="ECO:0000313" key="2">
    <source>
        <dbReference type="Proteomes" id="UP000694424"/>
    </source>
</evidence>
<organism evidence="1 2">
    <name type="scientific">Apteryx owenii</name>
    <name type="common">Little spotted kiwi</name>
    <dbReference type="NCBI Taxonomy" id="8824"/>
    <lineage>
        <taxon>Eukaryota</taxon>
        <taxon>Metazoa</taxon>
        <taxon>Chordata</taxon>
        <taxon>Craniata</taxon>
        <taxon>Vertebrata</taxon>
        <taxon>Euteleostomi</taxon>
        <taxon>Archelosauria</taxon>
        <taxon>Archosauria</taxon>
        <taxon>Dinosauria</taxon>
        <taxon>Saurischia</taxon>
        <taxon>Theropoda</taxon>
        <taxon>Coelurosauria</taxon>
        <taxon>Aves</taxon>
        <taxon>Palaeognathae</taxon>
        <taxon>Apterygiformes</taxon>
        <taxon>Apterygidae</taxon>
        <taxon>Apteryx</taxon>
    </lineage>
</organism>
<reference evidence="1" key="1">
    <citation type="submission" date="2025-08" db="UniProtKB">
        <authorList>
            <consortium name="Ensembl"/>
        </authorList>
    </citation>
    <scope>IDENTIFICATION</scope>
</reference>
<proteinExistence type="predicted"/>
<dbReference type="Ensembl" id="ENSAOWT00000018989.1">
    <property type="protein sequence ID" value="ENSAOWP00000016718.1"/>
    <property type="gene ID" value="ENSAOWG00000011406.1"/>
</dbReference>
<accession>A0A8B9SAJ2</accession>
<keyword evidence="2" id="KW-1185">Reference proteome</keyword>
<reference evidence="1" key="2">
    <citation type="submission" date="2025-09" db="UniProtKB">
        <authorList>
            <consortium name="Ensembl"/>
        </authorList>
    </citation>
    <scope>IDENTIFICATION</scope>
</reference>
<protein>
    <submittedName>
        <fullName evidence="1">Uncharacterized protein</fullName>
    </submittedName>
</protein>
<dbReference type="Proteomes" id="UP000694424">
    <property type="component" value="Unplaced"/>
</dbReference>
<dbReference type="AlphaFoldDB" id="A0A8B9SAJ2"/>